<organism evidence="2 3">
    <name type="scientific">Pseudomonas xionganensis</name>
    <dbReference type="NCBI Taxonomy" id="2654845"/>
    <lineage>
        <taxon>Bacteria</taxon>
        <taxon>Pseudomonadati</taxon>
        <taxon>Pseudomonadota</taxon>
        <taxon>Gammaproteobacteria</taxon>
        <taxon>Pseudomonadales</taxon>
        <taxon>Pseudomonadaceae</taxon>
        <taxon>Pseudomonas</taxon>
    </lineage>
</organism>
<dbReference type="Pfam" id="PF02599">
    <property type="entry name" value="CsrA"/>
    <property type="match status" value="1"/>
</dbReference>
<keyword evidence="3" id="KW-1185">Reference proteome</keyword>
<dbReference type="GO" id="GO:0006109">
    <property type="term" value="P:regulation of carbohydrate metabolic process"/>
    <property type="evidence" value="ECO:0007669"/>
    <property type="project" value="InterPro"/>
</dbReference>
<dbReference type="RefSeq" id="WP_160344516.1">
    <property type="nucleotide sequence ID" value="NZ_WKJZ01000001.1"/>
</dbReference>
<dbReference type="InterPro" id="IPR036107">
    <property type="entry name" value="CsrA_sf"/>
</dbReference>
<evidence type="ECO:0000256" key="1">
    <source>
        <dbReference type="ARBA" id="ARBA00023159"/>
    </source>
</evidence>
<accession>A0A6I4KTJ9</accession>
<comment type="caution">
    <text evidence="2">The sequence shown here is derived from an EMBL/GenBank/DDBJ whole genome shotgun (WGS) entry which is preliminary data.</text>
</comment>
<dbReference type="AlphaFoldDB" id="A0A6I4KTJ9"/>
<sequence>MGHLIISRRPGESFFLRLAGDGNPERLLQSLTGDGIEVHVVGLLGRQVRISFDAPRDLNIVRSELIEQP</sequence>
<gene>
    <name evidence="2" type="ORF">GJV18_08750</name>
</gene>
<evidence type="ECO:0000313" key="2">
    <source>
        <dbReference type="EMBL" id="MVW75404.1"/>
    </source>
</evidence>
<protein>
    <recommendedName>
        <fullName evidence="4">Carbon storage regulator</fullName>
    </recommendedName>
</protein>
<dbReference type="Proteomes" id="UP000429555">
    <property type="component" value="Unassembled WGS sequence"/>
</dbReference>
<evidence type="ECO:0008006" key="4">
    <source>
        <dbReference type="Google" id="ProtNLM"/>
    </source>
</evidence>
<dbReference type="Gene3D" id="2.60.40.4380">
    <property type="entry name" value="Translational regulator CsrA"/>
    <property type="match status" value="1"/>
</dbReference>
<dbReference type="SUPFAM" id="SSF117130">
    <property type="entry name" value="CsrA-like"/>
    <property type="match status" value="1"/>
</dbReference>
<keyword evidence="1" id="KW-0010">Activator</keyword>
<evidence type="ECO:0000313" key="3">
    <source>
        <dbReference type="Proteomes" id="UP000429555"/>
    </source>
</evidence>
<dbReference type="GO" id="GO:0006402">
    <property type="term" value="P:mRNA catabolic process"/>
    <property type="evidence" value="ECO:0007669"/>
    <property type="project" value="InterPro"/>
</dbReference>
<dbReference type="InterPro" id="IPR003751">
    <property type="entry name" value="CsrA"/>
</dbReference>
<dbReference type="GO" id="GO:0003723">
    <property type="term" value="F:RNA binding"/>
    <property type="evidence" value="ECO:0007669"/>
    <property type="project" value="InterPro"/>
</dbReference>
<proteinExistence type="predicted"/>
<reference evidence="2 3" key="1">
    <citation type="submission" date="2019-11" db="EMBL/GenBank/DDBJ databases">
        <title>Pseudomonas flavidum sp. nov., isolated from Baiyang Lake.</title>
        <authorList>
            <person name="Zhao Y."/>
        </authorList>
    </citation>
    <scope>NUCLEOTIDE SEQUENCE [LARGE SCALE GENOMIC DNA]</scope>
    <source>
        <strain evidence="3">R-22-3 w-18</strain>
    </source>
</reference>
<dbReference type="EMBL" id="WKJZ01000001">
    <property type="protein sequence ID" value="MVW75404.1"/>
    <property type="molecule type" value="Genomic_DNA"/>
</dbReference>
<name>A0A6I4KTJ9_9PSED</name>